<evidence type="ECO:0000313" key="7">
    <source>
        <dbReference type="EMBL" id="EJB07040.1"/>
    </source>
</evidence>
<evidence type="ECO:0000256" key="1">
    <source>
        <dbReference type="ARBA" id="ARBA00004418"/>
    </source>
</evidence>
<proteinExistence type="inferred from homology"/>
<evidence type="ECO:0000259" key="6">
    <source>
        <dbReference type="SMART" id="SM00062"/>
    </source>
</evidence>
<protein>
    <submittedName>
        <fullName evidence="7">Periplasmic component of amino acid ABC-type transporter/signal transduction system</fullName>
    </submittedName>
</protein>
<dbReference type="SUPFAM" id="SSF53850">
    <property type="entry name" value="Periplasmic binding protein-like II"/>
    <property type="match status" value="1"/>
</dbReference>
<dbReference type="EMBL" id="JH719381">
    <property type="protein sequence ID" value="EJB07040.1"/>
    <property type="molecule type" value="Genomic_DNA"/>
</dbReference>
<sequence length="262" mass="27904">MKRRSLLAMTCLTLASVSLCSQAFADKLGDIGKAGVVKVAVLAEYPPFGSVGTDMQAVGLDIDLARIVAEKLAVKAEIVPSTGPNRIPYLQTGKVDLIIACLGKTEERAKVIGYSNAYASTFNAVYGPADLTAKTPSDLVGKTVATVRGSTEDLDFTKIAPEGVIIKRFEDNNGTQSAYRSKQVDFVVTGNVVAVEINKNSPRKLDLKLRVSSEDERAYVGVGKNEPELLKAVNGILADLKADGTLSKLSQKWLGSDIPSDL</sequence>
<feature type="domain" description="Solute-binding protein family 3/N-terminal" evidence="6">
    <location>
        <begin position="36"/>
        <end position="257"/>
    </location>
</feature>
<feature type="chain" id="PRO_5003733368" evidence="5">
    <location>
        <begin position="26"/>
        <end position="262"/>
    </location>
</feature>
<name>J0H9G5_RHILT</name>
<dbReference type="InterPro" id="IPR018313">
    <property type="entry name" value="SBP_3_CS"/>
</dbReference>
<dbReference type="OrthoDB" id="6192933at2"/>
<keyword evidence="3 5" id="KW-0732">Signal</keyword>
<dbReference type="HOGENOM" id="CLU_019602_18_4_5"/>
<organism evidence="7 8">
    <name type="scientific">Rhizobium leguminosarum bv. trifolii WSM597</name>
    <dbReference type="NCBI Taxonomy" id="754764"/>
    <lineage>
        <taxon>Bacteria</taxon>
        <taxon>Pseudomonadati</taxon>
        <taxon>Pseudomonadota</taxon>
        <taxon>Alphaproteobacteria</taxon>
        <taxon>Hyphomicrobiales</taxon>
        <taxon>Rhizobiaceae</taxon>
        <taxon>Rhizobium/Agrobacterium group</taxon>
        <taxon>Rhizobium</taxon>
    </lineage>
</organism>
<dbReference type="PROSITE" id="PS01039">
    <property type="entry name" value="SBP_BACTERIAL_3"/>
    <property type="match status" value="1"/>
</dbReference>
<evidence type="ECO:0000256" key="5">
    <source>
        <dbReference type="SAM" id="SignalP"/>
    </source>
</evidence>
<dbReference type="RefSeq" id="WP_003592513.1">
    <property type="nucleotide sequence ID" value="NZ_JH719381.1"/>
</dbReference>
<accession>J0H9G5</accession>
<dbReference type="PANTHER" id="PTHR35936:SF37">
    <property type="entry name" value="AMINO ACID ABC TRANSPORTER SUBSTRATE-BINDING PROTEIN"/>
    <property type="match status" value="1"/>
</dbReference>
<evidence type="ECO:0000313" key="8">
    <source>
        <dbReference type="Proteomes" id="UP000005092"/>
    </source>
</evidence>
<comment type="subcellular location">
    <subcellularLocation>
        <location evidence="1">Periplasm</location>
    </subcellularLocation>
</comment>
<dbReference type="GO" id="GO:0042597">
    <property type="term" value="C:periplasmic space"/>
    <property type="evidence" value="ECO:0007669"/>
    <property type="project" value="UniProtKB-SubCell"/>
</dbReference>
<dbReference type="SMART" id="SM00062">
    <property type="entry name" value="PBPb"/>
    <property type="match status" value="1"/>
</dbReference>
<evidence type="ECO:0000256" key="2">
    <source>
        <dbReference type="ARBA" id="ARBA00010333"/>
    </source>
</evidence>
<dbReference type="Gene3D" id="3.40.190.10">
    <property type="entry name" value="Periplasmic binding protein-like II"/>
    <property type="match status" value="2"/>
</dbReference>
<evidence type="ECO:0000256" key="4">
    <source>
        <dbReference type="RuleBase" id="RU003744"/>
    </source>
</evidence>
<dbReference type="AlphaFoldDB" id="J0H9G5"/>
<dbReference type="Pfam" id="PF00497">
    <property type="entry name" value="SBP_bac_3"/>
    <property type="match status" value="1"/>
</dbReference>
<evidence type="ECO:0000256" key="3">
    <source>
        <dbReference type="ARBA" id="ARBA00022729"/>
    </source>
</evidence>
<dbReference type="PANTHER" id="PTHR35936">
    <property type="entry name" value="MEMBRANE-BOUND LYTIC MUREIN TRANSGLYCOSYLASE F"/>
    <property type="match status" value="1"/>
</dbReference>
<dbReference type="Proteomes" id="UP000005092">
    <property type="component" value="Unassembled WGS sequence"/>
</dbReference>
<feature type="signal peptide" evidence="5">
    <location>
        <begin position="1"/>
        <end position="25"/>
    </location>
</feature>
<comment type="similarity">
    <text evidence="2 4">Belongs to the bacterial solute-binding protein 3 family.</text>
</comment>
<reference evidence="7 8" key="1">
    <citation type="submission" date="2012-02" db="EMBL/GenBank/DDBJ databases">
        <title>Improved High-Quality Draft Sequence of Rhizobium leguminosarum bv. trifolii WSM597.</title>
        <authorList>
            <consortium name="US DOE Joint Genome Institute"/>
            <person name="Lucas S."/>
            <person name="Han J."/>
            <person name="Lapidus A."/>
            <person name="Cheng J.-F."/>
            <person name="Goodwin L."/>
            <person name="Pitluck S."/>
            <person name="Peters L."/>
            <person name="Ovchinnikova G."/>
            <person name="Held B."/>
            <person name="Detter J.C."/>
            <person name="Han C."/>
            <person name="Tapia R."/>
            <person name="Land M."/>
            <person name="Hauser L."/>
            <person name="Kyrpides N."/>
            <person name="Ivanova N."/>
            <person name="Pagani I."/>
            <person name="Brau L."/>
            <person name="Yates R."/>
            <person name="O'Hara G."/>
            <person name="Rui T."/>
            <person name="Howieson J."/>
            <person name="Reeve W."/>
            <person name="Woyke T."/>
        </authorList>
    </citation>
    <scope>NUCLEOTIDE SEQUENCE [LARGE SCALE GENOMIC DNA]</scope>
    <source>
        <strain evidence="7 8">WSM597</strain>
    </source>
</reference>
<dbReference type="InterPro" id="IPR001638">
    <property type="entry name" value="Solute-binding_3/MltF_N"/>
</dbReference>
<gene>
    <name evidence="7" type="ORF">Rleg9DRAFT_6015</name>
</gene>